<feature type="binding site" evidence="7">
    <location>
        <position position="505"/>
    </location>
    <ligand>
        <name>Mn(2+)</name>
        <dbReference type="ChEBI" id="CHEBI:29035"/>
        <label>2</label>
    </ligand>
</feature>
<dbReference type="PATRIC" id="fig|28037.231.peg.1440"/>
<reference evidence="12 13" key="1">
    <citation type="submission" date="2016-01" db="EMBL/GenBank/DDBJ databases">
        <authorList>
            <person name="Oliw E.H."/>
        </authorList>
    </citation>
    <scope>NUCLEOTIDE SEQUENCE [LARGE SCALE GENOMIC DNA]</scope>
    <source>
        <strain evidence="12 13">CMW7705B</strain>
    </source>
</reference>
<feature type="domain" description="DDH" evidence="9">
    <location>
        <begin position="346"/>
        <end position="502"/>
    </location>
</feature>
<evidence type="ECO:0000256" key="8">
    <source>
        <dbReference type="SAM" id="Phobius"/>
    </source>
</evidence>
<dbReference type="InterPro" id="IPR014528">
    <property type="entry name" value="GdpP/PdeA"/>
</dbReference>
<keyword evidence="4 8" id="KW-1133">Transmembrane helix</keyword>
<comment type="cofactor">
    <cofactor evidence="7">
        <name>Mn(2+)</name>
        <dbReference type="ChEBI" id="CHEBI:29035"/>
    </cofactor>
    <text evidence="7">For phosphodiesterase activity, probably binds 2 Mn(2+) per subunit.</text>
</comment>
<dbReference type="Pfam" id="PF02272">
    <property type="entry name" value="DHHA1"/>
    <property type="match status" value="1"/>
</dbReference>
<dbReference type="InterPro" id="IPR049553">
    <property type="entry name" value="GdpP-like_PAS"/>
</dbReference>
<comment type="function">
    <text evidence="6">Has phosphodiesterase (PDE) activity against cyclic-di-AMP (c-di-AMP).</text>
</comment>
<feature type="binding site" evidence="7">
    <location>
        <position position="449"/>
    </location>
    <ligand>
        <name>Mn(2+)</name>
        <dbReference type="ChEBI" id="CHEBI:29035"/>
        <label>2</label>
    </ligand>
</feature>
<keyword evidence="3 8" id="KW-0812">Transmembrane</keyword>
<feature type="binding site" evidence="7">
    <location>
        <position position="352"/>
    </location>
    <ligand>
        <name>Mn(2+)</name>
        <dbReference type="ChEBI" id="CHEBI:29035"/>
        <label>1</label>
    </ligand>
</feature>
<feature type="domain" description="Cyclic-di-AMP phosphodiesterase GdpP-like PAS" evidence="11">
    <location>
        <begin position="87"/>
        <end position="165"/>
    </location>
</feature>
<dbReference type="Gene3D" id="3.90.1640.10">
    <property type="entry name" value="inorganic pyrophosphatase (n-terminal core)"/>
    <property type="match status" value="1"/>
</dbReference>
<protein>
    <recommendedName>
        <fullName evidence="6">Cyclic-di-AMP phosphodiesterase</fullName>
        <ecNumber evidence="6">3.1.4.-</ecNumber>
    </recommendedName>
</protein>
<evidence type="ECO:0000256" key="1">
    <source>
        <dbReference type="ARBA" id="ARBA00004651"/>
    </source>
</evidence>
<comment type="catalytic activity">
    <reaction evidence="6">
        <text>3',3'-c-di-AMP + H2O = 5'-O-phosphonoadenylyl-(3'-&gt;5')-adenosine + H(+)</text>
        <dbReference type="Rhea" id="RHEA:54420"/>
        <dbReference type="ChEBI" id="CHEBI:15377"/>
        <dbReference type="ChEBI" id="CHEBI:15378"/>
        <dbReference type="ChEBI" id="CHEBI:71500"/>
        <dbReference type="ChEBI" id="CHEBI:138171"/>
    </reaction>
</comment>
<keyword evidence="6" id="KW-0378">Hydrolase</keyword>
<evidence type="ECO:0000259" key="9">
    <source>
        <dbReference type="Pfam" id="PF01368"/>
    </source>
</evidence>
<comment type="similarity">
    <text evidence="6">Belongs to the GdpP/PdeA phosphodiesterase family.</text>
</comment>
<dbReference type="PANTHER" id="PTHR47618">
    <property type="entry name" value="BIFUNCTIONAL OLIGORIBONUCLEASE AND PAP PHOSPHATASE NRNA"/>
    <property type="match status" value="1"/>
</dbReference>
<organism evidence="12 13">
    <name type="scientific">Streptococcus mitis</name>
    <dbReference type="NCBI Taxonomy" id="28037"/>
    <lineage>
        <taxon>Bacteria</taxon>
        <taxon>Bacillati</taxon>
        <taxon>Bacillota</taxon>
        <taxon>Bacilli</taxon>
        <taxon>Lactobacillales</taxon>
        <taxon>Streptococcaceae</taxon>
        <taxon>Streptococcus</taxon>
        <taxon>Streptococcus mitis group</taxon>
    </lineage>
</organism>
<evidence type="ECO:0000313" key="12">
    <source>
        <dbReference type="EMBL" id="KXA59296.1"/>
    </source>
</evidence>
<dbReference type="EMBL" id="LRQR01000089">
    <property type="protein sequence ID" value="KXA59296.1"/>
    <property type="molecule type" value="Genomic_DNA"/>
</dbReference>
<dbReference type="Pfam" id="PF21370">
    <property type="entry name" value="PAS_GdpP"/>
    <property type="match status" value="1"/>
</dbReference>
<dbReference type="InterPro" id="IPR003156">
    <property type="entry name" value="DHHA1_dom"/>
</dbReference>
<evidence type="ECO:0000256" key="4">
    <source>
        <dbReference type="ARBA" id="ARBA00022989"/>
    </source>
</evidence>
<dbReference type="GO" id="GO:0003676">
    <property type="term" value="F:nucleic acid binding"/>
    <property type="evidence" value="ECO:0007669"/>
    <property type="project" value="UniProtKB-UniRule"/>
</dbReference>
<gene>
    <name evidence="12" type="ORF">HMPREF3228_01447</name>
</gene>
<proteinExistence type="inferred from homology"/>
<dbReference type="Pfam" id="PF01368">
    <property type="entry name" value="DHH"/>
    <property type="match status" value="1"/>
</dbReference>
<comment type="subcellular location">
    <subcellularLocation>
        <location evidence="1">Cell membrane</location>
        <topology evidence="1">Multi-pass membrane protein</topology>
    </subcellularLocation>
</comment>
<dbReference type="FunFam" id="3.90.1640.10:FF:000005">
    <property type="entry name" value="Cyclic-di-AMP phosphodiesterase"/>
    <property type="match status" value="1"/>
</dbReference>
<dbReference type="PIRSF" id="PIRSF026583">
    <property type="entry name" value="YybT"/>
    <property type="match status" value="1"/>
</dbReference>
<dbReference type="Gene3D" id="3.10.310.30">
    <property type="match status" value="1"/>
</dbReference>
<evidence type="ECO:0000256" key="6">
    <source>
        <dbReference type="PIRNR" id="PIRNR026583"/>
    </source>
</evidence>
<dbReference type="Proteomes" id="UP000070065">
    <property type="component" value="Unassembled WGS sequence"/>
</dbReference>
<feature type="domain" description="DHHA1" evidence="10">
    <location>
        <begin position="572"/>
        <end position="657"/>
    </location>
</feature>
<feature type="binding site" evidence="7">
    <location>
        <position position="358"/>
    </location>
    <ligand>
        <name>Mn(2+)</name>
        <dbReference type="ChEBI" id="CHEBI:29035"/>
        <label>2</label>
    </ligand>
</feature>
<comment type="caution">
    <text evidence="12">The sequence shown here is derived from an EMBL/GenBank/DDBJ whole genome shotgun (WGS) entry which is preliminary data.</text>
</comment>
<dbReference type="InterPro" id="IPR051319">
    <property type="entry name" value="Oligoribo/pAp-PDE_c-di-AMP_PDE"/>
</dbReference>
<name>A0A133RVS4_STRMT</name>
<accession>A0A133RVS4</accession>
<feature type="binding site" evidence="7">
    <location>
        <position position="425"/>
    </location>
    <ligand>
        <name>Mn(2+)</name>
        <dbReference type="ChEBI" id="CHEBI:29035"/>
        <label>1</label>
    </ligand>
</feature>
<evidence type="ECO:0000259" key="11">
    <source>
        <dbReference type="Pfam" id="PF21370"/>
    </source>
</evidence>
<keyword evidence="7" id="KW-0464">Manganese</keyword>
<evidence type="ECO:0000256" key="5">
    <source>
        <dbReference type="ARBA" id="ARBA00023136"/>
    </source>
</evidence>
<dbReference type="Gene3D" id="3.30.450.20">
    <property type="entry name" value="PAS domain"/>
    <property type="match status" value="1"/>
</dbReference>
<keyword evidence="7" id="KW-0479">Metal-binding</keyword>
<dbReference type="InterPro" id="IPR001667">
    <property type="entry name" value="DDH_dom"/>
</dbReference>
<feature type="transmembrane region" description="Helical" evidence="8">
    <location>
        <begin position="12"/>
        <end position="34"/>
    </location>
</feature>
<evidence type="ECO:0000256" key="7">
    <source>
        <dbReference type="PIRSR" id="PIRSR026583-50"/>
    </source>
</evidence>
<feature type="binding site" evidence="7">
    <location>
        <position position="425"/>
    </location>
    <ligand>
        <name>Mn(2+)</name>
        <dbReference type="ChEBI" id="CHEBI:29035"/>
        <label>2</label>
    </ligand>
</feature>
<dbReference type="PANTHER" id="PTHR47618:SF2">
    <property type="entry name" value="CYCLIC-DI-AMP PHOSPHODIESTERASE GDPP"/>
    <property type="match status" value="1"/>
</dbReference>
<dbReference type="SUPFAM" id="SSF64182">
    <property type="entry name" value="DHH phosphoesterases"/>
    <property type="match status" value="1"/>
</dbReference>
<evidence type="ECO:0000259" key="10">
    <source>
        <dbReference type="Pfam" id="PF02272"/>
    </source>
</evidence>
<evidence type="ECO:0000256" key="3">
    <source>
        <dbReference type="ARBA" id="ARBA00022692"/>
    </source>
</evidence>
<evidence type="ECO:0000313" key="13">
    <source>
        <dbReference type="Proteomes" id="UP000070065"/>
    </source>
</evidence>
<sequence length="664" mass="73843">MGAKRFGMKKFYVSPIFPLILGIVAFGVLSVQLVFVTNTLVTLFLLLLILGSYSLLFIHQRDYYSRSEVEQIQYVNHQAEESLTTLLEQMPVGVIKLDLSSGEVEWFNPYAELILTNEVGEIDVALIQTIIKASVGNPGSYATLGETRYSVHMDKVSGVLYFFDVSGEYEATVELVTSRPVIGIVSVDNYDDLEDETSESDISHINSFVANFVSEFAGKHAMFSRRVSMDRFYLFTDYTVLEGLMNDKFSVIDSFREESKQRQLPLTLSMGFSYGDGNHDEIGKVALLNLNLAEVRGGDQVVVKENDETKNPVYFGGGSAASIKRTRTRTRAMMTAISDKIRSVDQVFVVGHKNLDMDALGSAVGMQLFANNVTENSYALYDEEQMSPDIERAVSFLEKEGVTKLLSVKDAMGMVTNRSLLILVDHSKTALTLSKDFYDLFTQTIVIDHHRRDQDFPDNAVITYIESGASSASELVTELIQFQNSKKNRLSRMQASVLMAGMMLDTKNFTSRVTSRTFDVASYLRTRGSDSIAIQEIAATDFEEYREVNELILQGRKLGSDVLIAEAKDSKCYDTVVISKAADAMLAMSGIEASFVLAKNTQGFISISARSRSKLNVQRIMEELGGGGHFNLAAAQIKDLTLSEAGEKLTEIVLNEIKEKEKEE</sequence>
<evidence type="ECO:0000256" key="2">
    <source>
        <dbReference type="ARBA" id="ARBA00022475"/>
    </source>
</evidence>
<dbReference type="EC" id="3.1.4.-" evidence="6"/>
<feature type="transmembrane region" description="Helical" evidence="8">
    <location>
        <begin position="40"/>
        <end position="58"/>
    </location>
</feature>
<dbReference type="Pfam" id="PF24898">
    <property type="entry name" value="GGDEF_GdpP"/>
    <property type="match status" value="1"/>
</dbReference>
<dbReference type="GO" id="GO:0016787">
    <property type="term" value="F:hydrolase activity"/>
    <property type="evidence" value="ECO:0007669"/>
    <property type="project" value="UniProtKB-UniRule"/>
</dbReference>
<dbReference type="GO" id="GO:0106409">
    <property type="term" value="F:cyclic-di-AMP phosphodiesterase activity"/>
    <property type="evidence" value="ECO:0007669"/>
    <property type="project" value="RHEA"/>
</dbReference>
<dbReference type="AlphaFoldDB" id="A0A133RVS4"/>
<keyword evidence="5 6" id="KW-0472">Membrane</keyword>
<dbReference type="GO" id="GO:0005886">
    <property type="term" value="C:plasma membrane"/>
    <property type="evidence" value="ECO:0007669"/>
    <property type="project" value="UniProtKB-SubCell"/>
</dbReference>
<dbReference type="GO" id="GO:0046872">
    <property type="term" value="F:metal ion binding"/>
    <property type="evidence" value="ECO:0007669"/>
    <property type="project" value="UniProtKB-KW"/>
</dbReference>
<keyword evidence="2 6" id="KW-1003">Cell membrane</keyword>
<feature type="binding site" evidence="7">
    <location>
        <position position="356"/>
    </location>
    <ligand>
        <name>Mn(2+)</name>
        <dbReference type="ChEBI" id="CHEBI:29035"/>
        <label>1</label>
    </ligand>
</feature>
<dbReference type="InterPro" id="IPR038763">
    <property type="entry name" value="DHH_sf"/>
</dbReference>